<dbReference type="Proteomes" id="UP000078550">
    <property type="component" value="Unassembled WGS sequence"/>
</dbReference>
<protein>
    <submittedName>
        <fullName evidence="1">Kinesin</fullName>
    </submittedName>
</protein>
<keyword evidence="4" id="KW-1185">Reference proteome</keyword>
<dbReference type="Proteomes" id="UP000078555">
    <property type="component" value="Unassembled WGS sequence"/>
</dbReference>
<reference evidence="4" key="3">
    <citation type="submission" date="2016-05" db="EMBL/GenBank/DDBJ databases">
        <authorList>
            <person name="Naeem R."/>
        </authorList>
    </citation>
    <scope>NUCLEOTIDE SEQUENCE [LARGE SCALE GENOMIC DNA]</scope>
</reference>
<dbReference type="EMBL" id="FLRD01000134">
    <property type="protein sequence ID" value="SBT44516.1"/>
    <property type="molecule type" value="Genomic_DNA"/>
</dbReference>
<dbReference type="EMBL" id="FLRE01000176">
    <property type="protein sequence ID" value="SBT45044.1"/>
    <property type="molecule type" value="Genomic_DNA"/>
</dbReference>
<accession>A0A1A8ZKC2</accession>
<proteinExistence type="predicted"/>
<dbReference type="AlphaFoldDB" id="A0A1A8ZKC2"/>
<reference evidence="3" key="1">
    <citation type="submission" date="2016-05" db="EMBL/GenBank/DDBJ databases">
        <authorList>
            <person name="Naeem Raeece"/>
        </authorList>
    </citation>
    <scope>NUCLEOTIDE SEQUENCE [LARGE SCALE GENOMIC DNA]</scope>
</reference>
<sequence>MDLNKNEDKNVISLDKLQIESSSKEEAIRVCTRIRPLFEKEVRIRINSCLLHIAKAFLHRTIGRAYTRLDAIFADMRNCTFADTRNCTFADTRNCTFADTRNCTFSDTHAHAFFSF</sequence>
<evidence type="ECO:0000313" key="4">
    <source>
        <dbReference type="Proteomes" id="UP000078555"/>
    </source>
</evidence>
<organism evidence="1 4">
    <name type="scientific">Plasmodium ovale wallikeri</name>
    <dbReference type="NCBI Taxonomy" id="864142"/>
    <lineage>
        <taxon>Eukaryota</taxon>
        <taxon>Sar</taxon>
        <taxon>Alveolata</taxon>
        <taxon>Apicomplexa</taxon>
        <taxon>Aconoidasida</taxon>
        <taxon>Haemosporida</taxon>
        <taxon>Plasmodiidae</taxon>
        <taxon>Plasmodium</taxon>
        <taxon>Plasmodium (Plasmodium)</taxon>
    </lineage>
</organism>
<evidence type="ECO:0000313" key="3">
    <source>
        <dbReference type="Proteomes" id="UP000078550"/>
    </source>
</evidence>
<reference evidence="1" key="2">
    <citation type="submission" date="2016-05" db="EMBL/GenBank/DDBJ databases">
        <authorList>
            <person name="Lavstsen T."/>
            <person name="Jespersen J.S."/>
        </authorList>
    </citation>
    <scope>NUCLEOTIDE SEQUENCE [LARGE SCALE GENOMIC DNA]</scope>
</reference>
<evidence type="ECO:0000313" key="2">
    <source>
        <dbReference type="EMBL" id="SBT45044.1"/>
    </source>
</evidence>
<evidence type="ECO:0000313" key="1">
    <source>
        <dbReference type="EMBL" id="SBT44516.1"/>
    </source>
</evidence>
<name>A0A1A8ZKC2_PLAOA</name>
<gene>
    <name evidence="1" type="ORF">POVWA1_050090</name>
    <name evidence="2" type="ORF">POVWA2_049110</name>
</gene>